<dbReference type="Proteomes" id="UP000188533">
    <property type="component" value="Unassembled WGS sequence"/>
</dbReference>
<name>A0A1Q3EDX6_LENED</name>
<evidence type="ECO:0000313" key="1">
    <source>
        <dbReference type="EMBL" id="GAW05378.1"/>
    </source>
</evidence>
<sequence length="84" mass="9441">MKLFSSSSSGTITTGRCPSRFCRRESQFHFNLPLLLLLLLCILSTAVVPVEAIAKDKNKACPNLWNVFFVHESSFSFVRRTFAG</sequence>
<dbReference type="AlphaFoldDB" id="A0A1Q3EDX6"/>
<proteinExistence type="predicted"/>
<reference evidence="1 2" key="1">
    <citation type="submission" date="2016-08" db="EMBL/GenBank/DDBJ databases">
        <authorList>
            <consortium name="Lentinula edodes genome sequencing consortium"/>
            <person name="Sakamoto Y."/>
            <person name="Nakade K."/>
            <person name="Sato S."/>
            <person name="Yoshida Y."/>
            <person name="Miyazaki K."/>
            <person name="Natsume S."/>
            <person name="Konno N."/>
        </authorList>
    </citation>
    <scope>NUCLEOTIDE SEQUENCE [LARGE SCALE GENOMIC DNA]</scope>
    <source>
        <strain evidence="1 2">NBRC 111202</strain>
    </source>
</reference>
<reference evidence="1 2" key="2">
    <citation type="submission" date="2017-02" db="EMBL/GenBank/DDBJ databases">
        <title>A genome survey and senescence transcriptome analysis in Lentinula edodes.</title>
        <authorList>
            <person name="Sakamoto Y."/>
            <person name="Nakade K."/>
            <person name="Sato S."/>
            <person name="Yoshida Y."/>
            <person name="Miyazaki K."/>
            <person name="Natsume S."/>
            <person name="Konno N."/>
        </authorList>
    </citation>
    <scope>NUCLEOTIDE SEQUENCE [LARGE SCALE GENOMIC DNA]</scope>
    <source>
        <strain evidence="1 2">NBRC 111202</strain>
    </source>
</reference>
<comment type="caution">
    <text evidence="1">The sequence shown here is derived from an EMBL/GenBank/DDBJ whole genome shotgun (WGS) entry which is preliminary data.</text>
</comment>
<gene>
    <name evidence="1" type="ORF">LENED_007231</name>
</gene>
<evidence type="ECO:0000313" key="2">
    <source>
        <dbReference type="Proteomes" id="UP000188533"/>
    </source>
</evidence>
<organism evidence="1 2">
    <name type="scientific">Lentinula edodes</name>
    <name type="common">Shiitake mushroom</name>
    <name type="synonym">Lentinus edodes</name>
    <dbReference type="NCBI Taxonomy" id="5353"/>
    <lineage>
        <taxon>Eukaryota</taxon>
        <taxon>Fungi</taxon>
        <taxon>Dikarya</taxon>
        <taxon>Basidiomycota</taxon>
        <taxon>Agaricomycotina</taxon>
        <taxon>Agaricomycetes</taxon>
        <taxon>Agaricomycetidae</taxon>
        <taxon>Agaricales</taxon>
        <taxon>Marasmiineae</taxon>
        <taxon>Omphalotaceae</taxon>
        <taxon>Lentinula</taxon>
    </lineage>
</organism>
<accession>A0A1Q3EDX6</accession>
<protein>
    <submittedName>
        <fullName evidence="1">Uncharacterized protein</fullName>
    </submittedName>
</protein>
<dbReference type="EMBL" id="BDGU01000246">
    <property type="protein sequence ID" value="GAW05378.1"/>
    <property type="molecule type" value="Genomic_DNA"/>
</dbReference>
<keyword evidence="2" id="KW-1185">Reference proteome</keyword>